<dbReference type="GO" id="GO:0036064">
    <property type="term" value="C:ciliary basal body"/>
    <property type="evidence" value="ECO:0007669"/>
    <property type="project" value="TreeGrafter"/>
</dbReference>
<evidence type="ECO:0000313" key="8">
    <source>
        <dbReference type="EMBL" id="OXA61201.1"/>
    </source>
</evidence>
<feature type="transmembrane region" description="Helical" evidence="7">
    <location>
        <begin position="110"/>
        <end position="135"/>
    </location>
</feature>
<feature type="transmembrane region" description="Helical" evidence="7">
    <location>
        <begin position="50"/>
        <end position="71"/>
    </location>
</feature>
<dbReference type="Pfam" id="PF05346">
    <property type="entry name" value="DUF747"/>
    <property type="match status" value="1"/>
</dbReference>
<dbReference type="GO" id="GO:0005789">
    <property type="term" value="C:endoplasmic reticulum membrane"/>
    <property type="evidence" value="ECO:0007669"/>
    <property type="project" value="TreeGrafter"/>
</dbReference>
<comment type="similarity">
    <text evidence="2">Belongs to the TAPT1 family.</text>
</comment>
<reference evidence="8 9" key="1">
    <citation type="submission" date="2015-12" db="EMBL/GenBank/DDBJ databases">
        <title>The genome of Folsomia candida.</title>
        <authorList>
            <person name="Faddeeva A."/>
            <person name="Derks M.F."/>
            <person name="Anvar Y."/>
            <person name="Smit S."/>
            <person name="Van Straalen N."/>
            <person name="Roelofs D."/>
        </authorList>
    </citation>
    <scope>NUCLEOTIDE SEQUENCE [LARGE SCALE GENOMIC DNA]</scope>
    <source>
        <strain evidence="8 9">VU population</strain>
        <tissue evidence="8">Whole body</tissue>
    </source>
</reference>
<gene>
    <name evidence="8" type="ORF">Fcan01_05412</name>
</gene>
<keyword evidence="5 7" id="KW-0472">Membrane</keyword>
<feature type="compositionally biased region" description="Basic and acidic residues" evidence="6">
    <location>
        <begin position="477"/>
        <end position="494"/>
    </location>
</feature>
<keyword evidence="3 7" id="KW-0812">Transmembrane</keyword>
<feature type="transmembrane region" description="Helical" evidence="7">
    <location>
        <begin position="378"/>
        <end position="400"/>
    </location>
</feature>
<evidence type="ECO:0000256" key="6">
    <source>
        <dbReference type="SAM" id="MobiDB-lite"/>
    </source>
</evidence>
<evidence type="ECO:0000256" key="2">
    <source>
        <dbReference type="ARBA" id="ARBA00008803"/>
    </source>
</evidence>
<evidence type="ECO:0000256" key="3">
    <source>
        <dbReference type="ARBA" id="ARBA00022692"/>
    </source>
</evidence>
<dbReference type="InterPro" id="IPR008010">
    <property type="entry name" value="Tatp1"/>
</dbReference>
<dbReference type="STRING" id="158441.A0A226EWI0"/>
<feature type="transmembrane region" description="Helical" evidence="7">
    <location>
        <begin position="191"/>
        <end position="216"/>
    </location>
</feature>
<keyword evidence="4 7" id="KW-1133">Transmembrane helix</keyword>
<keyword evidence="9" id="KW-1185">Reference proteome</keyword>
<name>A0A226EWI0_FOLCA</name>
<dbReference type="PANTHER" id="PTHR13317">
    <property type="entry name" value="TRANSMEMBRANE ANTERIOR POSTERIOR TRANSFORMATION PROTEIN 1 HOMOLOG"/>
    <property type="match status" value="1"/>
</dbReference>
<accession>A0A226EWI0</accession>
<evidence type="ECO:0000256" key="1">
    <source>
        <dbReference type="ARBA" id="ARBA00004141"/>
    </source>
</evidence>
<dbReference type="EMBL" id="LNIX01000002">
    <property type="protein sequence ID" value="OXA61201.1"/>
    <property type="molecule type" value="Genomic_DNA"/>
</dbReference>
<organism evidence="8 9">
    <name type="scientific">Folsomia candida</name>
    <name type="common">Springtail</name>
    <dbReference type="NCBI Taxonomy" id="158441"/>
    <lineage>
        <taxon>Eukaryota</taxon>
        <taxon>Metazoa</taxon>
        <taxon>Ecdysozoa</taxon>
        <taxon>Arthropoda</taxon>
        <taxon>Hexapoda</taxon>
        <taxon>Collembola</taxon>
        <taxon>Entomobryomorpha</taxon>
        <taxon>Isotomoidea</taxon>
        <taxon>Isotomidae</taxon>
        <taxon>Proisotominae</taxon>
        <taxon>Folsomia</taxon>
    </lineage>
</organism>
<protein>
    <submittedName>
        <fullName evidence="8">Protein TAPT1</fullName>
    </submittedName>
</protein>
<evidence type="ECO:0000256" key="4">
    <source>
        <dbReference type="ARBA" id="ARBA00022989"/>
    </source>
</evidence>
<sequence>MARSSSMKLLDYVKAEVTRGYQLELEEERFQARREKVYMFMTIPHELERLMGYGFFQCADAFLFLFTYLPLRVGFKVCHYLTYCFKSLFRRTTNTKEGNGQWRPADRCDLLKLCILIVSVYLFTYIDTSVLYHVIKSQSVIKLYIFFNMLEVGDRLFASFVQDTIDALLLTATEECPKKSKSKTMGLTSHLLLTILSVFGHALVILLQGTTLSVAINANNRALLTVMMSNNFVELKGAVFKKFDKINLFQVACSDVRERFHLFILLLVVCLQTMREYSWEESRFWVLFPDCVMVLLSEVVVDWLKHAFITRFNEIPAEVYREYTLSLAYDLAQTKQRKAFSDHSDMVGRRLGFVPLPLAVVLARVLRPCISHGDMGTILLTFLGFIALATFRTLNSIILLGKACDLIDQHVTSSSVASIQSPSHVQQQAPLHFQTAGNLIQTQTMESIKLEPATNDARTRTPSPTSNPANYILQHDHLAELRKPPPLEKRDSRIKLSRSYSASHTPRPSIGSINDLPPLPPYPSDYNDDSKLLPANSLVSILSVNFNEEMIANNEQMESEQPSIKKMTRKHSLGSNLAESEDVLSAQPKSEEDTAIATTTSHIKLEAIDVIEQDPEDDNNLNLSYCGSPESDSVLEQTTLELEKLILMEEANETQRDQDLEKVVGGISSSEHNTNSSGEVRHRVKKKSFTGWFKDLGSSSKVNENNSEKS</sequence>
<dbReference type="Proteomes" id="UP000198287">
    <property type="component" value="Unassembled WGS sequence"/>
</dbReference>
<feature type="region of interest" description="Disordered" evidence="6">
    <location>
        <begin position="477"/>
        <end position="528"/>
    </location>
</feature>
<comment type="caution">
    <text evidence="8">The sequence shown here is derived from an EMBL/GenBank/DDBJ whole genome shotgun (WGS) entry which is preliminary data.</text>
</comment>
<dbReference type="OrthoDB" id="29023at2759"/>
<evidence type="ECO:0000256" key="7">
    <source>
        <dbReference type="SAM" id="Phobius"/>
    </source>
</evidence>
<feature type="region of interest" description="Disordered" evidence="6">
    <location>
        <begin position="556"/>
        <end position="594"/>
    </location>
</feature>
<evidence type="ECO:0000256" key="5">
    <source>
        <dbReference type="ARBA" id="ARBA00023136"/>
    </source>
</evidence>
<evidence type="ECO:0000313" key="9">
    <source>
        <dbReference type="Proteomes" id="UP000198287"/>
    </source>
</evidence>
<dbReference type="PANTHER" id="PTHR13317:SF4">
    <property type="entry name" value="TRANSMEMBRANE ANTERIOR POSTERIOR TRANSFORMATION PROTEIN 1 HOMOLOG"/>
    <property type="match status" value="1"/>
</dbReference>
<dbReference type="AlphaFoldDB" id="A0A226EWI0"/>
<dbReference type="GO" id="GO:0045724">
    <property type="term" value="P:positive regulation of cilium assembly"/>
    <property type="evidence" value="ECO:0007669"/>
    <property type="project" value="TreeGrafter"/>
</dbReference>
<dbReference type="OMA" id="MREYSWE"/>
<proteinExistence type="inferred from homology"/>
<comment type="subcellular location">
    <subcellularLocation>
        <location evidence="1">Membrane</location>
        <topology evidence="1">Multi-pass membrane protein</topology>
    </subcellularLocation>
</comment>